<keyword evidence="5" id="KW-0804">Transcription</keyword>
<dbReference type="InterPro" id="IPR014710">
    <property type="entry name" value="RmlC-like_jellyroll"/>
</dbReference>
<evidence type="ECO:0000256" key="1">
    <source>
        <dbReference type="ARBA" id="ARBA00022491"/>
    </source>
</evidence>
<comment type="caution">
    <text evidence="7">The sequence shown here is derived from an EMBL/GenBank/DDBJ whole genome shotgun (WGS) entry which is preliminary data.</text>
</comment>
<evidence type="ECO:0000256" key="2">
    <source>
        <dbReference type="ARBA" id="ARBA00023015"/>
    </source>
</evidence>
<accession>A0A318IXR3</accession>
<proteinExistence type="predicted"/>
<protein>
    <submittedName>
        <fullName evidence="7">AraC family transcriptional regulator</fullName>
    </submittedName>
</protein>
<dbReference type="SUPFAM" id="SSF51182">
    <property type="entry name" value="RmlC-like cupins"/>
    <property type="match status" value="1"/>
</dbReference>
<dbReference type="AlphaFoldDB" id="A0A318IXR3"/>
<keyword evidence="4" id="KW-0010">Activator</keyword>
<dbReference type="CDD" id="cd06124">
    <property type="entry name" value="cupin_NimR-like_N"/>
    <property type="match status" value="1"/>
</dbReference>
<evidence type="ECO:0000256" key="3">
    <source>
        <dbReference type="ARBA" id="ARBA00023125"/>
    </source>
</evidence>
<dbReference type="Proteomes" id="UP000247792">
    <property type="component" value="Unassembled WGS sequence"/>
</dbReference>
<dbReference type="GO" id="GO:0043565">
    <property type="term" value="F:sequence-specific DNA binding"/>
    <property type="evidence" value="ECO:0007669"/>
    <property type="project" value="InterPro"/>
</dbReference>
<evidence type="ECO:0000259" key="6">
    <source>
        <dbReference type="PROSITE" id="PS01124"/>
    </source>
</evidence>
<keyword evidence="8" id="KW-1185">Reference proteome</keyword>
<dbReference type="Gene3D" id="1.10.10.60">
    <property type="entry name" value="Homeodomain-like"/>
    <property type="match status" value="2"/>
</dbReference>
<sequence>MRCGSCILILMHKKRLRYNASMYRIEAKPLPLISPARANESNGALVYAVIASGEVRQTPEHSHERGQIVAATSGVLVIATGHQHLIVPAGYAIWLPPHHVHAMRSSHVFTGWSAYVASCDDLPVQAQILQVSGLLREAVLRAASWPEPDHLHPAQERVLAVIVDEIAGLPRQEFILSMPADRRLLKIATALLETPGDTRSMQDWASWAGIAPRTLTRHFAQETGMNFSDWRQRARLMHALELLAGGTPVTNIALELGYDSLSAFIAMFKRHFGMPPSQFAGRD</sequence>
<dbReference type="PANTHER" id="PTHR11019:SF159">
    <property type="entry name" value="TRANSCRIPTIONAL REGULATOR-RELATED"/>
    <property type="match status" value="1"/>
</dbReference>
<dbReference type="InterPro" id="IPR003313">
    <property type="entry name" value="AraC-bd"/>
</dbReference>
<evidence type="ECO:0000256" key="5">
    <source>
        <dbReference type="ARBA" id="ARBA00023163"/>
    </source>
</evidence>
<dbReference type="PROSITE" id="PS00041">
    <property type="entry name" value="HTH_ARAC_FAMILY_1"/>
    <property type="match status" value="1"/>
</dbReference>
<feature type="domain" description="HTH araC/xylS-type" evidence="6">
    <location>
        <begin position="182"/>
        <end position="282"/>
    </location>
</feature>
<gene>
    <name evidence="7" type="ORF">DFR42_110129</name>
</gene>
<dbReference type="InterPro" id="IPR018062">
    <property type="entry name" value="HTH_AraC-typ_CS"/>
</dbReference>
<dbReference type="InterPro" id="IPR020449">
    <property type="entry name" value="Tscrpt_reg_AraC-type_HTH"/>
</dbReference>
<dbReference type="GO" id="GO:0003700">
    <property type="term" value="F:DNA-binding transcription factor activity"/>
    <property type="evidence" value="ECO:0007669"/>
    <property type="project" value="InterPro"/>
</dbReference>
<dbReference type="Pfam" id="PF02311">
    <property type="entry name" value="AraC_binding"/>
    <property type="match status" value="1"/>
</dbReference>
<organism evidence="7 8">
    <name type="scientific">Undibacterium pigrum</name>
    <dbReference type="NCBI Taxonomy" id="401470"/>
    <lineage>
        <taxon>Bacteria</taxon>
        <taxon>Pseudomonadati</taxon>
        <taxon>Pseudomonadota</taxon>
        <taxon>Betaproteobacteria</taxon>
        <taxon>Burkholderiales</taxon>
        <taxon>Oxalobacteraceae</taxon>
        <taxon>Undibacterium</taxon>
    </lineage>
</organism>
<keyword evidence="1" id="KW-0678">Repressor</keyword>
<dbReference type="EMBL" id="QJKB01000010">
    <property type="protein sequence ID" value="PXX39763.1"/>
    <property type="molecule type" value="Genomic_DNA"/>
</dbReference>
<name>A0A318IXR3_9BURK</name>
<dbReference type="PRINTS" id="PR00032">
    <property type="entry name" value="HTHARAC"/>
</dbReference>
<dbReference type="InterPro" id="IPR009057">
    <property type="entry name" value="Homeodomain-like_sf"/>
</dbReference>
<evidence type="ECO:0000313" key="8">
    <source>
        <dbReference type="Proteomes" id="UP000247792"/>
    </source>
</evidence>
<dbReference type="Pfam" id="PF12833">
    <property type="entry name" value="HTH_18"/>
    <property type="match status" value="1"/>
</dbReference>
<reference evidence="7 8" key="1">
    <citation type="submission" date="2018-05" db="EMBL/GenBank/DDBJ databases">
        <title>Genomic Encyclopedia of Type Strains, Phase IV (KMG-IV): sequencing the most valuable type-strain genomes for metagenomic binning, comparative biology and taxonomic classification.</title>
        <authorList>
            <person name="Goeker M."/>
        </authorList>
    </citation>
    <scope>NUCLEOTIDE SEQUENCE [LARGE SCALE GENOMIC DNA]</scope>
    <source>
        <strain evidence="7 8">DSM 19792</strain>
    </source>
</reference>
<keyword evidence="3" id="KW-0238">DNA-binding</keyword>
<dbReference type="SUPFAM" id="SSF46689">
    <property type="entry name" value="Homeodomain-like"/>
    <property type="match status" value="1"/>
</dbReference>
<dbReference type="InterPro" id="IPR011051">
    <property type="entry name" value="RmlC_Cupin_sf"/>
</dbReference>
<dbReference type="PANTHER" id="PTHR11019">
    <property type="entry name" value="HTH-TYPE TRANSCRIPTIONAL REGULATOR NIMR"/>
    <property type="match status" value="1"/>
</dbReference>
<dbReference type="InterPro" id="IPR018060">
    <property type="entry name" value="HTH_AraC"/>
</dbReference>
<evidence type="ECO:0000313" key="7">
    <source>
        <dbReference type="EMBL" id="PXX39763.1"/>
    </source>
</evidence>
<dbReference type="PROSITE" id="PS01124">
    <property type="entry name" value="HTH_ARAC_FAMILY_2"/>
    <property type="match status" value="1"/>
</dbReference>
<dbReference type="SMART" id="SM00342">
    <property type="entry name" value="HTH_ARAC"/>
    <property type="match status" value="1"/>
</dbReference>
<evidence type="ECO:0000256" key="4">
    <source>
        <dbReference type="ARBA" id="ARBA00023159"/>
    </source>
</evidence>
<dbReference type="Gene3D" id="2.60.120.10">
    <property type="entry name" value="Jelly Rolls"/>
    <property type="match status" value="1"/>
</dbReference>
<keyword evidence="2" id="KW-0805">Transcription regulation</keyword>
<dbReference type="FunFam" id="1.10.10.60:FF:000132">
    <property type="entry name" value="AraC family transcriptional regulator"/>
    <property type="match status" value="1"/>
</dbReference>